<comment type="caution">
    <text evidence="1">The sequence shown here is derived from an EMBL/GenBank/DDBJ whole genome shotgun (WGS) entry which is preliminary data.</text>
</comment>
<keyword evidence="2" id="KW-1185">Reference proteome</keyword>
<accession>A0A098LTI6</accession>
<evidence type="ECO:0000313" key="2">
    <source>
        <dbReference type="Proteomes" id="UP000030184"/>
    </source>
</evidence>
<gene>
    <name evidence="1" type="ORF">JCM19538_1469</name>
</gene>
<reference evidence="2" key="1">
    <citation type="journal article" date="2014" name="Genome Announc.">
        <title>Draft Genome Sequence of Marine Flavobacterium Jejuia pallidilutea Strain 11shimoA1 and Pigmentation Mutants.</title>
        <authorList>
            <person name="Takatani N."/>
            <person name="Nakanishi M."/>
            <person name="Meirelles P."/>
            <person name="Mino S."/>
            <person name="Suda W."/>
            <person name="Oshima K."/>
            <person name="Hattori M."/>
            <person name="Ohkuma M."/>
            <person name="Hosokawa M."/>
            <person name="Miyashita K."/>
            <person name="Thompson F.L."/>
            <person name="Niwa A."/>
            <person name="Sawabe T."/>
            <person name="Sawabe T."/>
        </authorList>
    </citation>
    <scope>NUCLEOTIDE SEQUENCE [LARGE SCALE GENOMIC DNA]</scope>
    <source>
        <strain evidence="2">JCM 19538</strain>
    </source>
</reference>
<name>A0A098LTI6_9FLAO</name>
<dbReference type="Proteomes" id="UP000030184">
    <property type="component" value="Unassembled WGS sequence"/>
</dbReference>
<organism evidence="1 2">
    <name type="scientific">Jejuia pallidilutea</name>
    <dbReference type="NCBI Taxonomy" id="504487"/>
    <lineage>
        <taxon>Bacteria</taxon>
        <taxon>Pseudomonadati</taxon>
        <taxon>Bacteroidota</taxon>
        <taxon>Flavobacteriia</taxon>
        <taxon>Flavobacteriales</taxon>
        <taxon>Flavobacteriaceae</taxon>
        <taxon>Jejuia</taxon>
    </lineage>
</organism>
<protein>
    <submittedName>
        <fullName evidence="1">Uncharacterized protein</fullName>
    </submittedName>
</protein>
<dbReference type="AlphaFoldDB" id="A0A098LTI6"/>
<sequence length="109" mass="12460">MLQEIVPQIEQNPNQAEFRESILVLAYIATKGVHDRMDENEISMTHKIMIPTIQRGFITVTYAYQLTVGKLLTIANLLEMDEIVNEVMDKGPAFYELENNLPPKVVNNI</sequence>
<dbReference type="EMBL" id="BBNY01000022">
    <property type="protein sequence ID" value="GAL89702.1"/>
    <property type="molecule type" value="Genomic_DNA"/>
</dbReference>
<evidence type="ECO:0000313" key="1">
    <source>
        <dbReference type="EMBL" id="GAL89702.1"/>
    </source>
</evidence>
<proteinExistence type="predicted"/>